<dbReference type="Gene3D" id="3.10.180.10">
    <property type="entry name" value="2,3-Dihydroxybiphenyl 1,2-Dioxygenase, domain 1"/>
    <property type="match status" value="1"/>
</dbReference>
<dbReference type="InterPro" id="IPR004360">
    <property type="entry name" value="Glyas_Fos-R_dOase_dom"/>
</dbReference>
<keyword evidence="3" id="KW-1185">Reference proteome</keyword>
<sequence>MNIRVELFVACLKSSVEFYRDVLAFQVPGELDSSYISVRKGNAVLGLSEMKNLPDHHPLKATADQRPGLGVELVLEADDVEQVYDQVKAKAYPIHMELADRPWGLKDFRVVDPDGYYVRITSSK</sequence>
<dbReference type="InterPro" id="IPR037523">
    <property type="entry name" value="VOC_core"/>
</dbReference>
<dbReference type="InterPro" id="IPR029068">
    <property type="entry name" value="Glyas_Bleomycin-R_OHBP_Dase"/>
</dbReference>
<evidence type="ECO:0000313" key="2">
    <source>
        <dbReference type="EMBL" id="MFC3040852.1"/>
    </source>
</evidence>
<dbReference type="PROSITE" id="PS51819">
    <property type="entry name" value="VOC"/>
    <property type="match status" value="1"/>
</dbReference>
<gene>
    <name evidence="2" type="ORF">ACFOGI_11390</name>
</gene>
<feature type="domain" description="VOC" evidence="1">
    <location>
        <begin position="1"/>
        <end position="123"/>
    </location>
</feature>
<dbReference type="Pfam" id="PF00903">
    <property type="entry name" value="Glyoxalase"/>
    <property type="match status" value="1"/>
</dbReference>
<dbReference type="Proteomes" id="UP001595279">
    <property type="component" value="Unassembled WGS sequence"/>
</dbReference>
<evidence type="ECO:0000313" key="3">
    <source>
        <dbReference type="Proteomes" id="UP001595279"/>
    </source>
</evidence>
<proteinExistence type="predicted"/>
<organism evidence="2 3">
    <name type="scientific">Virgibacillus xinjiangensis</name>
    <dbReference type="NCBI Taxonomy" id="393090"/>
    <lineage>
        <taxon>Bacteria</taxon>
        <taxon>Bacillati</taxon>
        <taxon>Bacillota</taxon>
        <taxon>Bacilli</taxon>
        <taxon>Bacillales</taxon>
        <taxon>Bacillaceae</taxon>
        <taxon>Virgibacillus</taxon>
    </lineage>
</organism>
<protein>
    <submittedName>
        <fullName evidence="2">VOC family protein</fullName>
    </submittedName>
</protein>
<dbReference type="EMBL" id="JBHRSA010000043">
    <property type="protein sequence ID" value="MFC3040852.1"/>
    <property type="molecule type" value="Genomic_DNA"/>
</dbReference>
<dbReference type="RefSeq" id="WP_390272523.1">
    <property type="nucleotide sequence ID" value="NZ_JBHRSA010000043.1"/>
</dbReference>
<dbReference type="SUPFAM" id="SSF54593">
    <property type="entry name" value="Glyoxalase/Bleomycin resistance protein/Dihydroxybiphenyl dioxygenase"/>
    <property type="match status" value="1"/>
</dbReference>
<name>A0ABV7CWJ4_9BACI</name>
<comment type="caution">
    <text evidence="2">The sequence shown here is derived from an EMBL/GenBank/DDBJ whole genome shotgun (WGS) entry which is preliminary data.</text>
</comment>
<reference evidence="3" key="1">
    <citation type="journal article" date="2019" name="Int. J. Syst. Evol. Microbiol.">
        <title>The Global Catalogue of Microorganisms (GCM) 10K type strain sequencing project: providing services to taxonomists for standard genome sequencing and annotation.</title>
        <authorList>
            <consortium name="The Broad Institute Genomics Platform"/>
            <consortium name="The Broad Institute Genome Sequencing Center for Infectious Disease"/>
            <person name="Wu L."/>
            <person name="Ma J."/>
        </authorList>
    </citation>
    <scope>NUCLEOTIDE SEQUENCE [LARGE SCALE GENOMIC DNA]</scope>
    <source>
        <strain evidence="3">KCTC 13128</strain>
    </source>
</reference>
<accession>A0ABV7CWJ4</accession>
<evidence type="ECO:0000259" key="1">
    <source>
        <dbReference type="PROSITE" id="PS51819"/>
    </source>
</evidence>